<protein>
    <submittedName>
        <fullName evidence="1">Uncharacterized protein</fullName>
    </submittedName>
</protein>
<reference evidence="1" key="1">
    <citation type="submission" date="2015-09" db="EMBL/GenBank/DDBJ databases">
        <title>Draft Genome Sequences of Two Novel Amoeba-resistant Intranuclear Bacteria, Candidatus Berkiella cookevillensis and Candidatus Berkiella aquae.</title>
        <authorList>
            <person name="Mehari Y.T."/>
            <person name="Arivett B.A."/>
            <person name="Farone A.L."/>
            <person name="Gunderson J.H."/>
            <person name="Farone M.B."/>
        </authorList>
    </citation>
    <scope>NUCLEOTIDE SEQUENCE [LARGE SCALE GENOMIC DNA]</scope>
    <source>
        <strain evidence="1">CC99</strain>
    </source>
</reference>
<dbReference type="EMBL" id="LKHV01000005">
    <property type="protein sequence ID" value="KRG18679.1"/>
    <property type="molecule type" value="Genomic_DNA"/>
</dbReference>
<dbReference type="AlphaFoldDB" id="A0A0Q9YQ86"/>
<sequence length="81" mass="9183">MITIKDCLDFSTLSEVEICAIADHAHEPIILSVAHGECLSQSPDGKHTIAEYVAENSVHTHKNYAVHHRGKLKHRHYTRDR</sequence>
<accession>A0A0Q9YQ86</accession>
<evidence type="ECO:0000313" key="1">
    <source>
        <dbReference type="EMBL" id="KRG18679.1"/>
    </source>
</evidence>
<proteinExistence type="predicted"/>
<gene>
    <name evidence="1" type="ORF">CC99x_01159</name>
</gene>
<comment type="caution">
    <text evidence="1">The sequence shown here is derived from an EMBL/GenBank/DDBJ whole genome shotgun (WGS) entry which is preliminary data.</text>
</comment>
<name>A0A0Q9YQ86_9GAMM</name>
<organism evidence="1">
    <name type="scientific">Candidatus Berkiella cookevillensis</name>
    <dbReference type="NCBI Taxonomy" id="437022"/>
    <lineage>
        <taxon>Bacteria</taxon>
        <taxon>Pseudomonadati</taxon>
        <taxon>Pseudomonadota</taxon>
        <taxon>Gammaproteobacteria</taxon>
        <taxon>Candidatus Berkiellales</taxon>
        <taxon>Candidatus Berkiellaceae</taxon>
        <taxon>Candidatus Berkiella</taxon>
    </lineage>
</organism>